<reference evidence="2" key="1">
    <citation type="journal article" date="2020" name="Stud. Mycol.">
        <title>101 Dothideomycetes genomes: a test case for predicting lifestyles and emergence of pathogens.</title>
        <authorList>
            <person name="Haridas S."/>
            <person name="Albert R."/>
            <person name="Binder M."/>
            <person name="Bloem J."/>
            <person name="Labutti K."/>
            <person name="Salamov A."/>
            <person name="Andreopoulos B."/>
            <person name="Baker S."/>
            <person name="Barry K."/>
            <person name="Bills G."/>
            <person name="Bluhm B."/>
            <person name="Cannon C."/>
            <person name="Castanera R."/>
            <person name="Culley D."/>
            <person name="Daum C."/>
            <person name="Ezra D."/>
            <person name="Gonzalez J."/>
            <person name="Henrissat B."/>
            <person name="Kuo A."/>
            <person name="Liang C."/>
            <person name="Lipzen A."/>
            <person name="Lutzoni F."/>
            <person name="Magnuson J."/>
            <person name="Mondo S."/>
            <person name="Nolan M."/>
            <person name="Ohm R."/>
            <person name="Pangilinan J."/>
            <person name="Park H.-J."/>
            <person name="Ramirez L."/>
            <person name="Alfaro M."/>
            <person name="Sun H."/>
            <person name="Tritt A."/>
            <person name="Yoshinaga Y."/>
            <person name="Zwiers L.-H."/>
            <person name="Turgeon B."/>
            <person name="Goodwin S."/>
            <person name="Spatafora J."/>
            <person name="Crous P."/>
            <person name="Grigoriev I."/>
        </authorList>
    </citation>
    <scope>NUCLEOTIDE SEQUENCE</scope>
    <source>
        <strain evidence="2">CBS 122681</strain>
    </source>
</reference>
<proteinExistence type="predicted"/>
<evidence type="ECO:0000313" key="2">
    <source>
        <dbReference type="EMBL" id="KAF2657674.1"/>
    </source>
</evidence>
<protein>
    <recommendedName>
        <fullName evidence="1">GPI inositol-deacylase winged helix domain-containing protein</fullName>
    </recommendedName>
</protein>
<dbReference type="Proteomes" id="UP000799324">
    <property type="component" value="Unassembled WGS sequence"/>
</dbReference>
<dbReference type="InterPro" id="IPR054471">
    <property type="entry name" value="GPIID_WHD"/>
</dbReference>
<feature type="domain" description="GPI inositol-deacylase winged helix" evidence="1">
    <location>
        <begin position="5"/>
        <end position="92"/>
    </location>
</feature>
<dbReference type="OrthoDB" id="366390at2759"/>
<keyword evidence="3" id="KW-1185">Reference proteome</keyword>
<dbReference type="Pfam" id="PF22939">
    <property type="entry name" value="WHD_GPIID"/>
    <property type="match status" value="1"/>
</dbReference>
<dbReference type="PANTHER" id="PTHR10039:SF16">
    <property type="entry name" value="GPI INOSITOL-DEACYLASE"/>
    <property type="match status" value="1"/>
</dbReference>
<name>A0A6A6TGC5_9PLEO</name>
<accession>A0A6A6TGC5</accession>
<evidence type="ECO:0000259" key="1">
    <source>
        <dbReference type="Pfam" id="PF22939"/>
    </source>
</evidence>
<sequence length="241" mass="26935">MTEYALRALHWIAFSKRPLSLEEIAEIIAINPDDDLSFDPTEILESPRDVFTICSSLVTMICNTLTDSSDSKTDCVVLAHLSVKEYLQSNRIRASNVPNFYLGDTSSNSFIARACIAYLLQLACSSNGTNKDHRRSSDSETSIDEEQVQYRLADHAANFWYLHAQSADPEESAIAMSSSRLLNTAHPAYHCWLSLHNPDVIDDSYGHVCRQATGSPLYFASKFGLQSVIRVLPGRVELRLE</sequence>
<dbReference type="AlphaFoldDB" id="A0A6A6TGC5"/>
<dbReference type="PANTHER" id="PTHR10039">
    <property type="entry name" value="AMELOGENIN"/>
    <property type="match status" value="1"/>
</dbReference>
<organism evidence="2 3">
    <name type="scientific">Lophiostoma macrostomum CBS 122681</name>
    <dbReference type="NCBI Taxonomy" id="1314788"/>
    <lineage>
        <taxon>Eukaryota</taxon>
        <taxon>Fungi</taxon>
        <taxon>Dikarya</taxon>
        <taxon>Ascomycota</taxon>
        <taxon>Pezizomycotina</taxon>
        <taxon>Dothideomycetes</taxon>
        <taxon>Pleosporomycetidae</taxon>
        <taxon>Pleosporales</taxon>
        <taxon>Lophiostomataceae</taxon>
        <taxon>Lophiostoma</taxon>
    </lineage>
</organism>
<evidence type="ECO:0000313" key="3">
    <source>
        <dbReference type="Proteomes" id="UP000799324"/>
    </source>
</evidence>
<gene>
    <name evidence="2" type="ORF">K491DRAFT_690922</name>
</gene>
<dbReference type="EMBL" id="MU004323">
    <property type="protein sequence ID" value="KAF2657674.1"/>
    <property type="molecule type" value="Genomic_DNA"/>
</dbReference>